<evidence type="ECO:0000313" key="17">
    <source>
        <dbReference type="EnsemblMetazoa" id="PPA01021.1"/>
    </source>
</evidence>
<dbReference type="SMART" id="SM00254">
    <property type="entry name" value="ShKT"/>
    <property type="match status" value="1"/>
</dbReference>
<feature type="domain" description="ShKT" evidence="15">
    <location>
        <begin position="728"/>
        <end position="764"/>
    </location>
</feature>
<name>A0A2A6BV13_PRIPA</name>
<accession>A0A2A6BV13</accession>
<evidence type="ECO:0000256" key="7">
    <source>
        <dbReference type="ARBA" id="ARBA00022801"/>
    </source>
</evidence>
<dbReference type="FunFam" id="3.30.70.340:FF:000018">
    <property type="match status" value="1"/>
</dbReference>
<evidence type="ECO:0000256" key="9">
    <source>
        <dbReference type="ARBA" id="ARBA00023049"/>
    </source>
</evidence>
<dbReference type="InterPro" id="IPR000834">
    <property type="entry name" value="Peptidase_M14"/>
</dbReference>
<dbReference type="FunFam" id="3.40.630.10:FF:000070">
    <property type="entry name" value="Putative carboxypeptidase suro-1"/>
    <property type="match status" value="1"/>
</dbReference>
<evidence type="ECO:0000313" key="18">
    <source>
        <dbReference type="Proteomes" id="UP000005239"/>
    </source>
</evidence>
<dbReference type="GO" id="GO:0005737">
    <property type="term" value="C:cytoplasm"/>
    <property type="evidence" value="ECO:0007669"/>
    <property type="project" value="EnsemblMetazoa"/>
</dbReference>
<feature type="compositionally biased region" description="Acidic residues" evidence="13">
    <location>
        <begin position="620"/>
        <end position="637"/>
    </location>
</feature>
<evidence type="ECO:0000259" key="15">
    <source>
        <dbReference type="PROSITE" id="PS51670"/>
    </source>
</evidence>
<evidence type="ECO:0000256" key="12">
    <source>
        <dbReference type="PROSITE-ProRule" id="PRU01379"/>
    </source>
</evidence>
<dbReference type="InterPro" id="IPR003146">
    <property type="entry name" value="M14A_act_pep"/>
</dbReference>
<dbReference type="CDD" id="cd03860">
    <property type="entry name" value="M14_CP_A-B_like"/>
    <property type="match status" value="1"/>
</dbReference>
<keyword evidence="7" id="KW-0378">Hydrolase</keyword>
<keyword evidence="8" id="KW-0862">Zinc</keyword>
<protein>
    <submittedName>
        <fullName evidence="17">Suro-1</fullName>
    </submittedName>
</protein>
<evidence type="ECO:0000256" key="6">
    <source>
        <dbReference type="ARBA" id="ARBA00022729"/>
    </source>
</evidence>
<keyword evidence="3" id="KW-0121">Carboxypeptidase</keyword>
<evidence type="ECO:0000256" key="11">
    <source>
        <dbReference type="PROSITE-ProRule" id="PRU01005"/>
    </source>
</evidence>
<feature type="region of interest" description="Disordered" evidence="13">
    <location>
        <begin position="500"/>
        <end position="564"/>
    </location>
</feature>
<evidence type="ECO:0000256" key="10">
    <source>
        <dbReference type="ARBA" id="ARBA00023157"/>
    </source>
</evidence>
<dbReference type="Proteomes" id="UP000005239">
    <property type="component" value="Unassembled WGS sequence"/>
</dbReference>
<dbReference type="PROSITE" id="PS51670">
    <property type="entry name" value="SHKT"/>
    <property type="match status" value="1"/>
</dbReference>
<keyword evidence="6 14" id="KW-0732">Signal</keyword>
<keyword evidence="9" id="KW-0482">Metalloprotease</keyword>
<dbReference type="Pfam" id="PF01549">
    <property type="entry name" value="ShK"/>
    <property type="match status" value="1"/>
</dbReference>
<dbReference type="SUPFAM" id="SSF54897">
    <property type="entry name" value="Protease propeptides/inhibitors"/>
    <property type="match status" value="1"/>
</dbReference>
<dbReference type="Pfam" id="PF00246">
    <property type="entry name" value="Peptidase_M14"/>
    <property type="match status" value="1"/>
</dbReference>
<dbReference type="GO" id="GO:0060102">
    <property type="term" value="C:cuticular extracellular matrix"/>
    <property type="evidence" value="ECO:0007669"/>
    <property type="project" value="EnsemblMetazoa"/>
</dbReference>
<dbReference type="Pfam" id="PF02244">
    <property type="entry name" value="Propep_M14"/>
    <property type="match status" value="1"/>
</dbReference>
<dbReference type="GO" id="GO:0008270">
    <property type="term" value="F:zinc ion binding"/>
    <property type="evidence" value="ECO:0007669"/>
    <property type="project" value="InterPro"/>
</dbReference>
<feature type="signal peptide" evidence="14">
    <location>
        <begin position="1"/>
        <end position="21"/>
    </location>
</feature>
<comment type="cofactor">
    <cofactor evidence="1">
        <name>Zn(2+)</name>
        <dbReference type="ChEBI" id="CHEBI:29105"/>
    </cofactor>
</comment>
<feature type="active site" description="Proton donor/acceptor" evidence="12">
    <location>
        <position position="423"/>
    </location>
</feature>
<dbReference type="GO" id="GO:0006508">
    <property type="term" value="P:proteolysis"/>
    <property type="evidence" value="ECO:0000318"/>
    <property type="project" value="GO_Central"/>
</dbReference>
<feature type="compositionally biased region" description="Low complexity" evidence="13">
    <location>
        <begin position="500"/>
        <end position="549"/>
    </location>
</feature>
<dbReference type="PANTHER" id="PTHR11705:SF51">
    <property type="entry name" value="CARBOXYPEPTIDASE SURO-1-RELATED"/>
    <property type="match status" value="1"/>
</dbReference>
<dbReference type="PROSITE" id="PS52035">
    <property type="entry name" value="PEPTIDASE_M14"/>
    <property type="match status" value="1"/>
</dbReference>
<feature type="region of interest" description="Disordered" evidence="13">
    <location>
        <begin position="595"/>
        <end position="644"/>
    </location>
</feature>
<evidence type="ECO:0000259" key="16">
    <source>
        <dbReference type="PROSITE" id="PS52035"/>
    </source>
</evidence>
<reference evidence="18" key="1">
    <citation type="journal article" date="2008" name="Nat. Genet.">
        <title>The Pristionchus pacificus genome provides a unique perspective on nematode lifestyle and parasitism.</title>
        <authorList>
            <person name="Dieterich C."/>
            <person name="Clifton S.W."/>
            <person name="Schuster L.N."/>
            <person name="Chinwalla A."/>
            <person name="Delehaunty K."/>
            <person name="Dinkelacker I."/>
            <person name="Fulton L."/>
            <person name="Fulton R."/>
            <person name="Godfrey J."/>
            <person name="Minx P."/>
            <person name="Mitreva M."/>
            <person name="Roeseler W."/>
            <person name="Tian H."/>
            <person name="Witte H."/>
            <person name="Yang S.P."/>
            <person name="Wilson R.K."/>
            <person name="Sommer R.J."/>
        </authorList>
    </citation>
    <scope>NUCLEOTIDE SEQUENCE [LARGE SCALE GENOMIC DNA]</scope>
    <source>
        <strain evidence="18">PS312</strain>
    </source>
</reference>
<dbReference type="InterPro" id="IPR036990">
    <property type="entry name" value="M14A-like_propep"/>
</dbReference>
<dbReference type="EnsemblMetazoa" id="PPA01021.1">
    <property type="protein sequence ID" value="PPA01021.1"/>
    <property type="gene ID" value="WBGene00090575"/>
</dbReference>
<evidence type="ECO:0000256" key="1">
    <source>
        <dbReference type="ARBA" id="ARBA00001947"/>
    </source>
</evidence>
<evidence type="ECO:0000256" key="4">
    <source>
        <dbReference type="ARBA" id="ARBA00022670"/>
    </source>
</evidence>
<keyword evidence="18" id="KW-1185">Reference proteome</keyword>
<dbReference type="PRINTS" id="PR00765">
    <property type="entry name" value="CRBOXYPTASEA"/>
</dbReference>
<evidence type="ECO:0000256" key="3">
    <source>
        <dbReference type="ARBA" id="ARBA00022645"/>
    </source>
</evidence>
<evidence type="ECO:0000256" key="14">
    <source>
        <dbReference type="SAM" id="SignalP"/>
    </source>
</evidence>
<keyword evidence="4" id="KW-0645">Protease</keyword>
<dbReference type="Gene3D" id="3.30.70.340">
    <property type="entry name" value="Metallocarboxypeptidase-like"/>
    <property type="match status" value="1"/>
</dbReference>
<dbReference type="OrthoDB" id="3626597at2759"/>
<sequence>MVSRLATATAWLCFMIAQSSATSDRYSLYRASPTTQKGLKALKALENIDHAIEIDFWKDAHKLGDHADIMISEKYKTFLEKKLSEYDVVYNVTVPDVEKLILRQERKFSIPYSPFAGKRLNDNPVDAQPSELVANLKRAKYPFGDYASYSEMVRYMRSVEFYYPTITKIVRLGVTHDGRPIEGLKIGFPIADTNKPAIFIDGNIHAREWASSHTALFIINELVANYGVDPEITRQINDANFFIVPCLNPDGYEFTRSSPAPAVRLWRKNRSPERCTRSLWGGERCCGGVDLNRNFDFHWAETGSSAEPCSNIYAGSSAFSEPESRAVEDFFRSSEMRGKIGAYLTLHTYGQLFIHPYSHATNTVPEDIADLRLTAMKATGRLAAKFGTKYQVGTGADIMSPASGGSDDWAKDQMKIKYVFLMELRPEDDVSHGFILNRRELIPLGVETVEAVKEVTNSMLAHRLNKDSMSAAARQKSIYREQQAARARARTSTTMFTTHRPTTTTTALPTTVSTRTTPRTATPVSTTTTSSPRTSAATVSETTTTTTTVTPPPPTTTTTVTVRSGAATVTVPSRPQTTKMPVVPTRRRPWLTYKPKLRRLTTTVSPLTSTSTTSSTKVEEDSDDEDDDDDEDNEEKEEEKPASAFFDEWWSVKRHTKRPPQAPPIYSTIFTSHPELRSTLADKAYYRTHNRVSTLHVERRPNEVPPPPMPTPVKMRVTEPTVPYDPDCKDMRISCAFWIDNAPNVCAEQSVFMQMQCALTCKFCTNVPPAPMGDDIEDFRTMRQ</sequence>
<evidence type="ECO:0000256" key="5">
    <source>
        <dbReference type="ARBA" id="ARBA00022723"/>
    </source>
</evidence>
<organism evidence="17 18">
    <name type="scientific">Pristionchus pacificus</name>
    <name type="common">Parasitic nematode worm</name>
    <dbReference type="NCBI Taxonomy" id="54126"/>
    <lineage>
        <taxon>Eukaryota</taxon>
        <taxon>Metazoa</taxon>
        <taxon>Ecdysozoa</taxon>
        <taxon>Nematoda</taxon>
        <taxon>Chromadorea</taxon>
        <taxon>Rhabditida</taxon>
        <taxon>Rhabditina</taxon>
        <taxon>Diplogasteromorpha</taxon>
        <taxon>Diplogasteroidea</taxon>
        <taxon>Neodiplogasteridae</taxon>
        <taxon>Pristionchus</taxon>
    </lineage>
</organism>
<feature type="region of interest" description="Disordered" evidence="13">
    <location>
        <begin position="696"/>
        <end position="715"/>
    </location>
</feature>
<comment type="caution">
    <text evidence="11">Lacks conserved residue(s) required for the propagation of feature annotation.</text>
</comment>
<evidence type="ECO:0000256" key="13">
    <source>
        <dbReference type="SAM" id="MobiDB-lite"/>
    </source>
</evidence>
<gene>
    <name evidence="17" type="primary">WBGene00090575</name>
</gene>
<dbReference type="AlphaFoldDB" id="A0A2A6BV13"/>
<dbReference type="Gene3D" id="3.40.630.10">
    <property type="entry name" value="Zn peptidases"/>
    <property type="match status" value="1"/>
</dbReference>
<dbReference type="GO" id="GO:0005615">
    <property type="term" value="C:extracellular space"/>
    <property type="evidence" value="ECO:0000318"/>
    <property type="project" value="GO_Central"/>
</dbReference>
<dbReference type="GO" id="GO:0004181">
    <property type="term" value="F:metallocarboxypeptidase activity"/>
    <property type="evidence" value="ECO:0000318"/>
    <property type="project" value="GO_Central"/>
</dbReference>
<dbReference type="SMART" id="SM00631">
    <property type="entry name" value="Zn_pept"/>
    <property type="match status" value="1"/>
</dbReference>
<dbReference type="SUPFAM" id="SSF53187">
    <property type="entry name" value="Zn-dependent exopeptidases"/>
    <property type="match status" value="1"/>
</dbReference>
<reference evidence="17" key="2">
    <citation type="submission" date="2022-06" db="UniProtKB">
        <authorList>
            <consortium name="EnsemblMetazoa"/>
        </authorList>
    </citation>
    <scope>IDENTIFICATION</scope>
    <source>
        <strain evidence="17">PS312</strain>
    </source>
</reference>
<feature type="domain" description="Peptidase M14" evidence="16">
    <location>
        <begin position="145"/>
        <end position="459"/>
    </location>
</feature>
<feature type="chain" id="PRO_5043960598" evidence="14">
    <location>
        <begin position="22"/>
        <end position="784"/>
    </location>
</feature>
<proteinExistence type="inferred from homology"/>
<dbReference type="InterPro" id="IPR003582">
    <property type="entry name" value="ShKT_dom"/>
</dbReference>
<evidence type="ECO:0000256" key="8">
    <source>
        <dbReference type="ARBA" id="ARBA00022833"/>
    </source>
</evidence>
<dbReference type="PANTHER" id="PTHR11705">
    <property type="entry name" value="PROTEASE FAMILY M14 CARBOXYPEPTIDASE A,B"/>
    <property type="match status" value="1"/>
</dbReference>
<comment type="similarity">
    <text evidence="2 12">Belongs to the peptidase M14 family.</text>
</comment>
<evidence type="ECO:0000256" key="2">
    <source>
        <dbReference type="ARBA" id="ARBA00005988"/>
    </source>
</evidence>
<accession>A0A8R1Y6M9</accession>
<keyword evidence="10" id="KW-1015">Disulfide bond</keyword>
<keyword evidence="5" id="KW-0479">Metal-binding</keyword>